<evidence type="ECO:0000256" key="1">
    <source>
        <dbReference type="SAM" id="MobiDB-lite"/>
    </source>
</evidence>
<sequence>MKTEMIAAAGLLATAAKADSIFSGNGFGTYYYDIDSPSACSTDFSVANTGQVECSLTQVYTLEDVGSEYLVAMNHSQLISDMGKYCGKKVEVTVNGVKSDLPLFIGDGCYRCSQGTPDQDTWQPDGSPGLDFSFSVLDKLSSEACTDGHIDISWEIVDESLYTFDYDGSGTPQGPVSGVTTTAITTTTSPTTSPSGSASPTTLATTTSPASASATPTSSSCSSNTWQCNSDSTALEQCVNSSWTTVETCGTGTTCQGTSNPYCA</sequence>
<gene>
    <name evidence="2" type="ORF">TRUGW13939_09103</name>
</gene>
<dbReference type="EMBL" id="CP055902">
    <property type="protein sequence ID" value="QKX61947.1"/>
    <property type="molecule type" value="Genomic_DNA"/>
</dbReference>
<dbReference type="RefSeq" id="XP_035348121.1">
    <property type="nucleotide sequence ID" value="XM_035492228.1"/>
</dbReference>
<dbReference type="OrthoDB" id="2564987at2759"/>
<reference evidence="3" key="1">
    <citation type="submission" date="2020-06" db="EMBL/GenBank/DDBJ databases">
        <title>A chromosome-scale genome assembly of Talaromyces rugulosus W13939.</title>
        <authorList>
            <person name="Wang B."/>
            <person name="Guo L."/>
            <person name="Ye K."/>
            <person name="Wang L."/>
        </authorList>
    </citation>
    <scope>NUCLEOTIDE SEQUENCE [LARGE SCALE GENOMIC DNA]</scope>
    <source>
        <strain evidence="3">W13939</strain>
    </source>
</reference>
<evidence type="ECO:0000313" key="2">
    <source>
        <dbReference type="EMBL" id="QKX61947.1"/>
    </source>
</evidence>
<dbReference type="AlphaFoldDB" id="A0A7H8R719"/>
<dbReference type="KEGG" id="trg:TRUGW13939_09103"/>
<dbReference type="SUPFAM" id="SSF50685">
    <property type="entry name" value="Barwin-like endoglucanases"/>
    <property type="match status" value="1"/>
</dbReference>
<feature type="region of interest" description="Disordered" evidence="1">
    <location>
        <begin position="180"/>
        <end position="223"/>
    </location>
</feature>
<evidence type="ECO:0000313" key="3">
    <source>
        <dbReference type="Proteomes" id="UP000509510"/>
    </source>
</evidence>
<keyword evidence="3" id="KW-1185">Reference proteome</keyword>
<organism evidence="2 3">
    <name type="scientific">Talaromyces rugulosus</name>
    <name type="common">Penicillium rugulosum</name>
    <dbReference type="NCBI Taxonomy" id="121627"/>
    <lineage>
        <taxon>Eukaryota</taxon>
        <taxon>Fungi</taxon>
        <taxon>Dikarya</taxon>
        <taxon>Ascomycota</taxon>
        <taxon>Pezizomycotina</taxon>
        <taxon>Eurotiomycetes</taxon>
        <taxon>Eurotiomycetidae</taxon>
        <taxon>Eurotiales</taxon>
        <taxon>Trichocomaceae</taxon>
        <taxon>Talaromyces</taxon>
        <taxon>Talaromyces sect. Islandici</taxon>
    </lineage>
</organism>
<name>A0A7H8R719_TALRU</name>
<proteinExistence type="predicted"/>
<dbReference type="InterPro" id="IPR036908">
    <property type="entry name" value="RlpA-like_sf"/>
</dbReference>
<dbReference type="GeneID" id="55996587"/>
<dbReference type="Gene3D" id="2.40.40.10">
    <property type="entry name" value="RlpA-like domain"/>
    <property type="match status" value="1"/>
</dbReference>
<dbReference type="Proteomes" id="UP000509510">
    <property type="component" value="Chromosome V"/>
</dbReference>
<accession>A0A7H8R719</accession>
<protein>
    <submittedName>
        <fullName evidence="2">Uncharacterized protein</fullName>
    </submittedName>
</protein>